<evidence type="ECO:0000313" key="1">
    <source>
        <dbReference type="EMBL" id="PQO45253.1"/>
    </source>
</evidence>
<dbReference type="EMBL" id="PUHZ01000015">
    <property type="protein sequence ID" value="PQO45253.1"/>
    <property type="molecule type" value="Genomic_DNA"/>
</dbReference>
<dbReference type="InterPro" id="IPR011989">
    <property type="entry name" value="ARM-like"/>
</dbReference>
<dbReference type="AlphaFoldDB" id="A0A2S8GLD8"/>
<sequence>MSTKKYDVPSSTALAIRKGSGNLRSFYNHVFVHPMGVVRNEVDLSYVQELGGSELDVAKDLVQRNLHCTDAVMLEAVVALQDMDVIPDLENCLKAVPTLGQRTLIAATLWRLNRHASFPECLAEVVKVDNEALKEAQIPRMHWIGDERSIHLLMQLLEDRGQFVRYLATTRLNDIEFGDRHHNEPLRKSADDYLAQRKDPAFLRMMVNHMTERYLDHLYWWKK</sequence>
<dbReference type="RefSeq" id="WP_105336233.1">
    <property type="nucleotide sequence ID" value="NZ_PUHZ01000015.1"/>
</dbReference>
<dbReference type="Proteomes" id="UP000237819">
    <property type="component" value="Unassembled WGS sequence"/>
</dbReference>
<reference evidence="1 2" key="1">
    <citation type="submission" date="2018-02" db="EMBL/GenBank/DDBJ databases">
        <title>Comparative genomes isolates from brazilian mangrove.</title>
        <authorList>
            <person name="Araujo J.E."/>
            <person name="Taketani R.G."/>
            <person name="Silva M.C.P."/>
            <person name="Loureco M.V."/>
            <person name="Andreote F.D."/>
        </authorList>
    </citation>
    <scope>NUCLEOTIDE SEQUENCE [LARGE SCALE GENOMIC DNA]</scope>
    <source>
        <strain evidence="1 2">Nap-Phe MGV</strain>
    </source>
</reference>
<dbReference type="Gene3D" id="1.25.10.10">
    <property type="entry name" value="Leucine-rich Repeat Variant"/>
    <property type="match status" value="1"/>
</dbReference>
<dbReference type="InterPro" id="IPR016024">
    <property type="entry name" value="ARM-type_fold"/>
</dbReference>
<name>A0A2S8GLD8_9BACT</name>
<evidence type="ECO:0008006" key="3">
    <source>
        <dbReference type="Google" id="ProtNLM"/>
    </source>
</evidence>
<dbReference type="SUPFAM" id="SSF48371">
    <property type="entry name" value="ARM repeat"/>
    <property type="match status" value="1"/>
</dbReference>
<organism evidence="1 2">
    <name type="scientific">Blastopirellula marina</name>
    <dbReference type="NCBI Taxonomy" id="124"/>
    <lineage>
        <taxon>Bacteria</taxon>
        <taxon>Pseudomonadati</taxon>
        <taxon>Planctomycetota</taxon>
        <taxon>Planctomycetia</taxon>
        <taxon>Pirellulales</taxon>
        <taxon>Pirellulaceae</taxon>
        <taxon>Blastopirellula</taxon>
    </lineage>
</organism>
<gene>
    <name evidence="1" type="ORF">C5Y93_14925</name>
</gene>
<proteinExistence type="predicted"/>
<evidence type="ECO:0000313" key="2">
    <source>
        <dbReference type="Proteomes" id="UP000237819"/>
    </source>
</evidence>
<comment type="caution">
    <text evidence="1">The sequence shown here is derived from an EMBL/GenBank/DDBJ whole genome shotgun (WGS) entry which is preliminary data.</text>
</comment>
<protein>
    <recommendedName>
        <fullName evidence="3">HEAT repeat domain-containing protein</fullName>
    </recommendedName>
</protein>
<accession>A0A2S8GLD8</accession>